<organism evidence="1 2">
    <name type="scientific">Sphingomonas morindae</name>
    <dbReference type="NCBI Taxonomy" id="1541170"/>
    <lineage>
        <taxon>Bacteria</taxon>
        <taxon>Pseudomonadati</taxon>
        <taxon>Pseudomonadota</taxon>
        <taxon>Alphaproteobacteria</taxon>
        <taxon>Sphingomonadales</taxon>
        <taxon>Sphingomonadaceae</taxon>
        <taxon>Sphingomonas</taxon>
    </lineage>
</organism>
<reference evidence="1" key="1">
    <citation type="journal article" date="2022" name="Toxins">
        <title>Genomic Analysis of Sphingopyxis sp. USTB-05 for Biodegrading Cyanobacterial Hepatotoxins.</title>
        <authorList>
            <person name="Liu C."/>
            <person name="Xu Q."/>
            <person name="Zhao Z."/>
            <person name="Zhang H."/>
            <person name="Liu X."/>
            <person name="Yin C."/>
            <person name="Liu Y."/>
            <person name="Yan H."/>
        </authorList>
    </citation>
    <scope>NUCLEOTIDE SEQUENCE</scope>
    <source>
        <strain evidence="1">NBD5</strain>
    </source>
</reference>
<evidence type="ECO:0000313" key="2">
    <source>
        <dbReference type="Proteomes" id="UP001056937"/>
    </source>
</evidence>
<keyword evidence="2" id="KW-1185">Reference proteome</keyword>
<gene>
    <name evidence="1" type="ORF">LHA26_07655</name>
</gene>
<name>A0ABY4XBT6_9SPHN</name>
<proteinExistence type="predicted"/>
<evidence type="ECO:0000313" key="1">
    <source>
        <dbReference type="EMBL" id="USI74313.1"/>
    </source>
</evidence>
<dbReference type="Proteomes" id="UP001056937">
    <property type="component" value="Chromosome 1"/>
</dbReference>
<sequence length="122" mass="12879">MAPSPAPPPPVADATALITAGLRCRREAREAGQPHQPRLFGLLAPIGCEMLTPLLDSLFDLAEAWLGRTLDERRRPGRWDDAALLLTLLADPARLSAAAGAGPLRVALRLAAPPLGIGATRH</sequence>
<dbReference type="EMBL" id="CP084930">
    <property type="protein sequence ID" value="USI74313.1"/>
    <property type="molecule type" value="Genomic_DNA"/>
</dbReference>
<accession>A0ABY4XBT6</accession>
<protein>
    <submittedName>
        <fullName evidence="1">Uncharacterized protein</fullName>
    </submittedName>
</protein>
<dbReference type="RefSeq" id="WP_252168116.1">
    <property type="nucleotide sequence ID" value="NZ_CP084930.1"/>
</dbReference>